<dbReference type="PANTHER" id="PTHR12899">
    <property type="entry name" value="39S RIBOSOMAL PROTEIN L18, MITOCHONDRIAL"/>
    <property type="match status" value="1"/>
</dbReference>
<dbReference type="EMBL" id="MFZV01000003">
    <property type="protein sequence ID" value="OGK31548.1"/>
    <property type="molecule type" value="Genomic_DNA"/>
</dbReference>
<keyword evidence="2" id="KW-0689">Ribosomal protein</keyword>
<evidence type="ECO:0000313" key="4">
    <source>
        <dbReference type="EMBL" id="OGK31548.1"/>
    </source>
</evidence>
<dbReference type="GO" id="GO:0006412">
    <property type="term" value="P:translation"/>
    <property type="evidence" value="ECO:0007669"/>
    <property type="project" value="InterPro"/>
</dbReference>
<evidence type="ECO:0000256" key="1">
    <source>
        <dbReference type="ARBA" id="ARBA00007116"/>
    </source>
</evidence>
<dbReference type="InterPro" id="IPR005484">
    <property type="entry name" value="Ribosomal_uL18_bac/plant/anim"/>
</dbReference>
<evidence type="ECO:0000256" key="3">
    <source>
        <dbReference type="ARBA" id="ARBA00023274"/>
    </source>
</evidence>
<dbReference type="GO" id="GO:0022625">
    <property type="term" value="C:cytosolic large ribosomal subunit"/>
    <property type="evidence" value="ECO:0007669"/>
    <property type="project" value="TreeGrafter"/>
</dbReference>
<evidence type="ECO:0000313" key="5">
    <source>
        <dbReference type="Proteomes" id="UP000177199"/>
    </source>
</evidence>
<organism evidence="4 5">
    <name type="scientific">Candidatus Roizmanbacteria bacterium RIFCSPHIGHO2_12_FULL_33_9</name>
    <dbReference type="NCBI Taxonomy" id="1802045"/>
    <lineage>
        <taxon>Bacteria</taxon>
        <taxon>Candidatus Roizmaniibacteriota</taxon>
    </lineage>
</organism>
<dbReference type="SUPFAM" id="SSF53137">
    <property type="entry name" value="Translational machinery components"/>
    <property type="match status" value="1"/>
</dbReference>
<sequence length="95" mass="10570">MEKVKRVKISVFRSNKYIYAQAIDEGKIVASFSSLNLKEGTVKNKKDQAKIVGLELAKKLKAKKVSKGVINKNKYAYLGRVKALTEGLREGGLEI</sequence>
<dbReference type="InterPro" id="IPR057268">
    <property type="entry name" value="Ribosomal_L18"/>
</dbReference>
<evidence type="ECO:0000256" key="2">
    <source>
        <dbReference type="ARBA" id="ARBA00022980"/>
    </source>
</evidence>
<dbReference type="Proteomes" id="UP000177199">
    <property type="component" value="Unassembled WGS sequence"/>
</dbReference>
<proteinExistence type="inferred from homology"/>
<dbReference type="AlphaFoldDB" id="A0A1F7HJZ4"/>
<reference evidence="4 5" key="1">
    <citation type="journal article" date="2016" name="Nat. Commun.">
        <title>Thousands of microbial genomes shed light on interconnected biogeochemical processes in an aquifer system.</title>
        <authorList>
            <person name="Anantharaman K."/>
            <person name="Brown C.T."/>
            <person name="Hug L.A."/>
            <person name="Sharon I."/>
            <person name="Castelle C.J."/>
            <person name="Probst A.J."/>
            <person name="Thomas B.C."/>
            <person name="Singh A."/>
            <person name="Wilkins M.J."/>
            <person name="Karaoz U."/>
            <person name="Brodie E.L."/>
            <person name="Williams K.H."/>
            <person name="Hubbard S.S."/>
            <person name="Banfield J.F."/>
        </authorList>
    </citation>
    <scope>NUCLEOTIDE SEQUENCE [LARGE SCALE GENOMIC DNA]</scope>
</reference>
<keyword evidence="3" id="KW-0687">Ribonucleoprotein</keyword>
<comment type="similarity">
    <text evidence="1">Belongs to the universal ribosomal protein uL18 family.</text>
</comment>
<dbReference type="Gene3D" id="3.30.420.100">
    <property type="match status" value="1"/>
</dbReference>
<gene>
    <name evidence="4" type="ORF">A3F29_01145</name>
</gene>
<dbReference type="PANTHER" id="PTHR12899:SF3">
    <property type="entry name" value="LARGE RIBOSOMAL SUBUNIT PROTEIN UL18M"/>
    <property type="match status" value="1"/>
</dbReference>
<dbReference type="Pfam" id="PF00861">
    <property type="entry name" value="Ribosomal_L18p"/>
    <property type="match status" value="1"/>
</dbReference>
<dbReference type="GO" id="GO:0003735">
    <property type="term" value="F:structural constituent of ribosome"/>
    <property type="evidence" value="ECO:0007669"/>
    <property type="project" value="InterPro"/>
</dbReference>
<dbReference type="GO" id="GO:0008097">
    <property type="term" value="F:5S rRNA binding"/>
    <property type="evidence" value="ECO:0007669"/>
    <property type="project" value="TreeGrafter"/>
</dbReference>
<accession>A0A1F7HJZ4</accession>
<protein>
    <recommendedName>
        <fullName evidence="6">50S ribosomal protein L18</fullName>
    </recommendedName>
</protein>
<dbReference type="CDD" id="cd00432">
    <property type="entry name" value="Ribosomal_L18_L5e"/>
    <property type="match status" value="1"/>
</dbReference>
<comment type="caution">
    <text evidence="4">The sequence shown here is derived from an EMBL/GenBank/DDBJ whole genome shotgun (WGS) entry which is preliminary data.</text>
</comment>
<evidence type="ECO:0008006" key="6">
    <source>
        <dbReference type="Google" id="ProtNLM"/>
    </source>
</evidence>
<name>A0A1F7HJZ4_9BACT</name>